<feature type="non-terminal residue" evidence="1">
    <location>
        <position position="1"/>
    </location>
</feature>
<dbReference type="AlphaFoldDB" id="A0A0B6YNG4"/>
<gene>
    <name evidence="1" type="primary">ORF31056</name>
</gene>
<reference evidence="1" key="1">
    <citation type="submission" date="2014-12" db="EMBL/GenBank/DDBJ databases">
        <title>Insight into the proteome of Arion vulgaris.</title>
        <authorList>
            <person name="Aradska J."/>
            <person name="Bulat T."/>
            <person name="Smidak R."/>
            <person name="Sarate P."/>
            <person name="Gangsoo J."/>
            <person name="Sialana F."/>
            <person name="Bilban M."/>
            <person name="Lubec G."/>
        </authorList>
    </citation>
    <scope>NUCLEOTIDE SEQUENCE</scope>
    <source>
        <tissue evidence="1">Skin</tissue>
    </source>
</reference>
<protein>
    <submittedName>
        <fullName evidence="1">Uncharacterized protein</fullName>
    </submittedName>
</protein>
<feature type="non-terminal residue" evidence="1">
    <location>
        <position position="66"/>
    </location>
</feature>
<evidence type="ECO:0000313" key="1">
    <source>
        <dbReference type="EMBL" id="CEK57783.1"/>
    </source>
</evidence>
<proteinExistence type="predicted"/>
<name>A0A0B6YNG4_9EUPU</name>
<sequence>RGVNMRCRDSLTRSRSISVDITPTRDLPKQTADAVTTELAKQTTDIVTRQLPERTAVEYFHVGEPL</sequence>
<dbReference type="EMBL" id="HACG01010918">
    <property type="protein sequence ID" value="CEK57783.1"/>
    <property type="molecule type" value="Transcribed_RNA"/>
</dbReference>
<organism evidence="1">
    <name type="scientific">Arion vulgaris</name>
    <dbReference type="NCBI Taxonomy" id="1028688"/>
    <lineage>
        <taxon>Eukaryota</taxon>
        <taxon>Metazoa</taxon>
        <taxon>Spiralia</taxon>
        <taxon>Lophotrochozoa</taxon>
        <taxon>Mollusca</taxon>
        <taxon>Gastropoda</taxon>
        <taxon>Heterobranchia</taxon>
        <taxon>Euthyneura</taxon>
        <taxon>Panpulmonata</taxon>
        <taxon>Eupulmonata</taxon>
        <taxon>Stylommatophora</taxon>
        <taxon>Helicina</taxon>
        <taxon>Arionoidea</taxon>
        <taxon>Arionidae</taxon>
        <taxon>Arion</taxon>
    </lineage>
</organism>
<accession>A0A0B6YNG4</accession>